<protein>
    <recommendedName>
        <fullName evidence="3">peptidylprolyl isomerase</fullName>
        <ecNumber evidence="3">5.2.1.8</ecNumber>
    </recommendedName>
</protein>
<feature type="compositionally biased region" description="Basic residues" evidence="6">
    <location>
        <begin position="254"/>
        <end position="267"/>
    </location>
</feature>
<comment type="function">
    <text evidence="2">PPIases accelerate the folding of proteins. It catalyzes the cis-trans isomerization of proline imidic peptide bonds in oligopeptides.</text>
</comment>
<keyword evidence="4" id="KW-0697">Rotamase</keyword>
<evidence type="ECO:0000313" key="9">
    <source>
        <dbReference type="Proteomes" id="UP001212152"/>
    </source>
</evidence>
<feature type="compositionally biased region" description="Basic and acidic residues" evidence="6">
    <location>
        <begin position="335"/>
        <end position="432"/>
    </location>
</feature>
<dbReference type="Gene3D" id="2.40.100.10">
    <property type="entry name" value="Cyclophilin-like"/>
    <property type="match status" value="1"/>
</dbReference>
<evidence type="ECO:0000256" key="4">
    <source>
        <dbReference type="ARBA" id="ARBA00023110"/>
    </source>
</evidence>
<feature type="domain" description="PPIase cyclophilin-type" evidence="7">
    <location>
        <begin position="11"/>
        <end position="177"/>
    </location>
</feature>
<dbReference type="EMBL" id="JADGJQ010000055">
    <property type="protein sequence ID" value="KAJ3175192.1"/>
    <property type="molecule type" value="Genomic_DNA"/>
</dbReference>
<gene>
    <name evidence="8" type="ORF">HDU87_006427</name>
</gene>
<dbReference type="PROSITE" id="PS50072">
    <property type="entry name" value="CSA_PPIASE_2"/>
    <property type="match status" value="1"/>
</dbReference>
<reference evidence="8" key="1">
    <citation type="submission" date="2020-05" db="EMBL/GenBank/DDBJ databases">
        <title>Phylogenomic resolution of chytrid fungi.</title>
        <authorList>
            <person name="Stajich J.E."/>
            <person name="Amses K."/>
            <person name="Simmons R."/>
            <person name="Seto K."/>
            <person name="Myers J."/>
            <person name="Bonds A."/>
            <person name="Quandt C.A."/>
            <person name="Barry K."/>
            <person name="Liu P."/>
            <person name="Grigoriev I."/>
            <person name="Longcore J.E."/>
            <person name="James T.Y."/>
        </authorList>
    </citation>
    <scope>NUCLEOTIDE SEQUENCE</scope>
    <source>
        <strain evidence="8">JEL0379</strain>
    </source>
</reference>
<keyword evidence="5" id="KW-0413">Isomerase</keyword>
<feature type="compositionally biased region" description="Basic residues" evidence="6">
    <location>
        <begin position="216"/>
        <end position="231"/>
    </location>
</feature>
<evidence type="ECO:0000256" key="2">
    <source>
        <dbReference type="ARBA" id="ARBA00002388"/>
    </source>
</evidence>
<evidence type="ECO:0000256" key="5">
    <source>
        <dbReference type="ARBA" id="ARBA00023235"/>
    </source>
</evidence>
<organism evidence="8 9">
    <name type="scientific">Geranomyces variabilis</name>
    <dbReference type="NCBI Taxonomy" id="109894"/>
    <lineage>
        <taxon>Eukaryota</taxon>
        <taxon>Fungi</taxon>
        <taxon>Fungi incertae sedis</taxon>
        <taxon>Chytridiomycota</taxon>
        <taxon>Chytridiomycota incertae sedis</taxon>
        <taxon>Chytridiomycetes</taxon>
        <taxon>Spizellomycetales</taxon>
        <taxon>Powellomycetaceae</taxon>
        <taxon>Geranomyces</taxon>
    </lineage>
</organism>
<dbReference type="PANTHER" id="PTHR11071">
    <property type="entry name" value="PEPTIDYL-PROLYL CIS-TRANS ISOMERASE"/>
    <property type="match status" value="1"/>
</dbReference>
<feature type="region of interest" description="Disordered" evidence="6">
    <location>
        <begin position="189"/>
        <end position="432"/>
    </location>
</feature>
<feature type="compositionally biased region" description="Basic and acidic residues" evidence="6">
    <location>
        <begin position="193"/>
        <end position="205"/>
    </location>
</feature>
<dbReference type="SUPFAM" id="SSF50891">
    <property type="entry name" value="Cyclophilin-like"/>
    <property type="match status" value="1"/>
</dbReference>
<dbReference type="GO" id="GO:0005737">
    <property type="term" value="C:cytoplasm"/>
    <property type="evidence" value="ECO:0007669"/>
    <property type="project" value="TreeGrafter"/>
</dbReference>
<dbReference type="FunFam" id="2.40.100.10:FF:000022">
    <property type="entry name" value="Peptidyl-prolyl cis-trans isomerase CYP95"/>
    <property type="match status" value="1"/>
</dbReference>
<dbReference type="PANTHER" id="PTHR11071:SF561">
    <property type="entry name" value="PEPTIDYL-PROLYL CIS-TRANS ISOMERASE D-RELATED"/>
    <property type="match status" value="1"/>
</dbReference>
<dbReference type="Pfam" id="PF00160">
    <property type="entry name" value="Pro_isomerase"/>
    <property type="match status" value="1"/>
</dbReference>
<keyword evidence="9" id="KW-1185">Reference proteome</keyword>
<evidence type="ECO:0000313" key="8">
    <source>
        <dbReference type="EMBL" id="KAJ3175192.1"/>
    </source>
</evidence>
<dbReference type="PRINTS" id="PR00153">
    <property type="entry name" value="CSAPPISMRASE"/>
</dbReference>
<evidence type="ECO:0000256" key="6">
    <source>
        <dbReference type="SAM" id="MobiDB-lite"/>
    </source>
</evidence>
<dbReference type="EC" id="5.2.1.8" evidence="3"/>
<name>A0AAD5XP11_9FUNG</name>
<proteinExistence type="predicted"/>
<accession>A0AAD5XP11</accession>
<feature type="compositionally biased region" description="Low complexity" evidence="6">
    <location>
        <begin position="232"/>
        <end position="250"/>
    </location>
</feature>
<evidence type="ECO:0000256" key="1">
    <source>
        <dbReference type="ARBA" id="ARBA00000971"/>
    </source>
</evidence>
<comment type="caution">
    <text evidence="8">The sequence shown here is derived from an EMBL/GenBank/DDBJ whole genome shotgun (WGS) entry which is preliminary data.</text>
</comment>
<sequence>MTAKQINPRVFFDLAIAGRPAGRIVFELFASAVPKTAENFRALCTGERGRSIVSGASLHYKGSAFHRIVADFMLQGGDFTSGDGKGGESIYGGEPFKDESFDLKHDKGFLLSMANRGPDTNGSQFFITTVPTPHLDGKHVVFGRVVSGQALVREVEALPVDKKSRPHDPVVISNCGELERVTVPAAALKKRKEATTEDKQRRASSDDEDSSDAERKRRRKSKKDKKRRKRSPSASSSESDSDASSSSASDSSRRKSKSKSKKSKSKKVRETPPPPPLVEEEYVGIAPPEDVEAGGNWLNRDYTKARPQRPLRRLPTEPRVDSAGRVVKGRGSLQFERDRFQRDFRRDDDHHRRPRGPRDTARRGSDDSRRRHNNDDKEDLRATIGRDRRGDRERERSRSRSPIRIRDERRGRSREDKRGHSREGEDRSRSRT</sequence>
<comment type="catalytic activity">
    <reaction evidence="1">
        <text>[protein]-peptidylproline (omega=180) = [protein]-peptidylproline (omega=0)</text>
        <dbReference type="Rhea" id="RHEA:16237"/>
        <dbReference type="Rhea" id="RHEA-COMP:10747"/>
        <dbReference type="Rhea" id="RHEA-COMP:10748"/>
        <dbReference type="ChEBI" id="CHEBI:83833"/>
        <dbReference type="ChEBI" id="CHEBI:83834"/>
        <dbReference type="EC" id="5.2.1.8"/>
    </reaction>
</comment>
<evidence type="ECO:0000259" key="7">
    <source>
        <dbReference type="PROSITE" id="PS50072"/>
    </source>
</evidence>
<dbReference type="GO" id="GO:0003755">
    <property type="term" value="F:peptidyl-prolyl cis-trans isomerase activity"/>
    <property type="evidence" value="ECO:0007669"/>
    <property type="project" value="UniProtKB-KW"/>
</dbReference>
<dbReference type="GO" id="GO:0006457">
    <property type="term" value="P:protein folding"/>
    <property type="evidence" value="ECO:0007669"/>
    <property type="project" value="InterPro"/>
</dbReference>
<dbReference type="PROSITE" id="PS00170">
    <property type="entry name" value="CSA_PPIASE_1"/>
    <property type="match status" value="1"/>
</dbReference>
<dbReference type="GO" id="GO:0016018">
    <property type="term" value="F:cyclosporin A binding"/>
    <property type="evidence" value="ECO:0007669"/>
    <property type="project" value="TreeGrafter"/>
</dbReference>
<dbReference type="InterPro" id="IPR029000">
    <property type="entry name" value="Cyclophilin-like_dom_sf"/>
</dbReference>
<dbReference type="AlphaFoldDB" id="A0AAD5XP11"/>
<dbReference type="InterPro" id="IPR020892">
    <property type="entry name" value="Cyclophilin-type_PPIase_CS"/>
</dbReference>
<dbReference type="Proteomes" id="UP001212152">
    <property type="component" value="Unassembled WGS sequence"/>
</dbReference>
<evidence type="ECO:0000256" key="3">
    <source>
        <dbReference type="ARBA" id="ARBA00013194"/>
    </source>
</evidence>
<dbReference type="InterPro" id="IPR002130">
    <property type="entry name" value="Cyclophilin-type_PPIase_dom"/>
</dbReference>